<dbReference type="InterPro" id="IPR050356">
    <property type="entry name" value="SulA_CellDiv_inhibitor"/>
</dbReference>
<protein>
    <submittedName>
        <fullName evidence="3">DNA polymerase Y family protein</fullName>
    </submittedName>
</protein>
<evidence type="ECO:0000256" key="1">
    <source>
        <dbReference type="ARBA" id="ARBA00022763"/>
    </source>
</evidence>
<name>A0AA86JFC9_9BURK</name>
<reference evidence="3 4" key="1">
    <citation type="submission" date="2023-10" db="EMBL/GenBank/DDBJ databases">
        <title>Complete Genome Sequence of Limnobacter thiooxidans CS-K2T, Isolated from freshwater lake sediments in Bavaria, Germany.</title>
        <authorList>
            <person name="Naruki M."/>
            <person name="Watanabe A."/>
            <person name="Warashina T."/>
            <person name="Morita T."/>
            <person name="Arakawa K."/>
        </authorList>
    </citation>
    <scope>NUCLEOTIDE SEQUENCE [LARGE SCALE GENOMIC DNA]</scope>
    <source>
        <strain evidence="3 4">CS-K2</strain>
    </source>
</reference>
<dbReference type="EMBL" id="AP028947">
    <property type="protein sequence ID" value="BET25926.1"/>
    <property type="molecule type" value="Genomic_DNA"/>
</dbReference>
<dbReference type="KEGG" id="lto:RGQ30_14270"/>
<proteinExistence type="predicted"/>
<keyword evidence="1" id="KW-0227">DNA damage</keyword>
<evidence type="ECO:0000313" key="3">
    <source>
        <dbReference type="EMBL" id="BET25926.1"/>
    </source>
</evidence>
<dbReference type="GO" id="GO:0006281">
    <property type="term" value="P:DNA repair"/>
    <property type="evidence" value="ECO:0007669"/>
    <property type="project" value="TreeGrafter"/>
</dbReference>
<dbReference type="Proteomes" id="UP001329151">
    <property type="component" value="Chromosome"/>
</dbReference>
<dbReference type="AlphaFoldDB" id="A0AA86JFC9"/>
<dbReference type="PANTHER" id="PTHR35369">
    <property type="entry name" value="BLR3025 PROTEIN-RELATED"/>
    <property type="match status" value="1"/>
</dbReference>
<gene>
    <name evidence="3" type="ORF">RGQ30_14270</name>
</gene>
<organism evidence="3 4">
    <name type="scientific">Limnobacter thiooxidans</name>
    <dbReference type="NCBI Taxonomy" id="131080"/>
    <lineage>
        <taxon>Bacteria</taxon>
        <taxon>Pseudomonadati</taxon>
        <taxon>Pseudomonadota</taxon>
        <taxon>Betaproteobacteria</taxon>
        <taxon>Burkholderiales</taxon>
        <taxon>Burkholderiaceae</taxon>
        <taxon>Limnobacter</taxon>
    </lineage>
</organism>
<sequence length="461" mass="52331">MRWIALSFKQSRNRAEAKSQLDIDALYELAARYSPVVCWRQDQHLEYAGWLVEVHSSFRLFGGAQALLSQLWADTEEFSAALHLANHDTATGAWWLGKGAPARSEHDFLDMLNGDETRLLTLPLQVLDCEPNLQATWQQCGFVQLGDLWRLPRDGFLKRFGGLALAELDSGFGQQNKLAPGLPTHQPTEIFEQEEELPFHCTQLDLIEHHAQVLLEAACHWLKRKKHGTRELLWRFKHAKGEEALCLRSAQATDSHALWGRLLHHQLARMQLDEDIRSLCLYCGHTELLPNINASFLPDPTEGSRNWNSTCDVLRARLGEQTILFAATESDPRPECSIVLQHTPLAQTHSGQTNKKTGKHAGQHANQHATELNHATLASSTPRPLWLLPTPKPLQGKSPSWQAGGPWQLLSGPERVEFGWWDAQPCKRDYYCARDSNASVVWLYQDLLDENTRWFLHGYFA</sequence>
<dbReference type="RefSeq" id="WP_130556563.1">
    <property type="nucleotide sequence ID" value="NZ_AP028947.1"/>
</dbReference>
<dbReference type="PANTHER" id="PTHR35369:SF2">
    <property type="entry name" value="BLR3025 PROTEIN"/>
    <property type="match status" value="1"/>
</dbReference>
<evidence type="ECO:0000313" key="4">
    <source>
        <dbReference type="Proteomes" id="UP001329151"/>
    </source>
</evidence>
<keyword evidence="4" id="KW-1185">Reference proteome</keyword>
<accession>A0AA86JFC9</accession>
<evidence type="ECO:0000256" key="2">
    <source>
        <dbReference type="SAM" id="MobiDB-lite"/>
    </source>
</evidence>
<feature type="region of interest" description="Disordered" evidence="2">
    <location>
        <begin position="347"/>
        <end position="366"/>
    </location>
</feature>